<dbReference type="Proteomes" id="UP000185596">
    <property type="component" value="Unassembled WGS sequence"/>
</dbReference>
<sequence>MGTSLRAFRRRILTPSEKNTLLEERGFHRKDGPSQELLERIGRVFLGGYGDAVEAGSLDDAAARLAEVPVRFRGFAYEGAGMGYAMLDGLPFGHRHHAEDFLAGPARDQVYIVYCGIGWAMARLPRFRWPAAESLDPLLRWLVLDGYGFHQAYFHTRRYVHEHYQDPRFSWPDDASRAYSNRAVDQGIGRALWFVGCTDVAEVIRLLSAFPAGRHADLWAGVGLAATYACGADPDELARLAEHAGEFRPQLAQGSAFAAEARVRAGLVIPQTEVATRVLCGTDPETAARCSVQTRPRRAKNDLPPSYEQWRQRTANELMSLGGERK</sequence>
<protein>
    <submittedName>
        <fullName evidence="1">Enediyne biosynthesis protein</fullName>
    </submittedName>
</protein>
<dbReference type="Pfam" id="PF08012">
    <property type="entry name" value="DUF1702"/>
    <property type="match status" value="1"/>
</dbReference>
<evidence type="ECO:0000313" key="1">
    <source>
        <dbReference type="EMBL" id="OLF10325.1"/>
    </source>
</evidence>
<dbReference type="RefSeq" id="WP_075129518.1">
    <property type="nucleotide sequence ID" value="NZ_MSIE01000077.1"/>
</dbReference>
<organism evidence="1 2">
    <name type="scientific">Actinophytocola xanthii</name>
    <dbReference type="NCBI Taxonomy" id="1912961"/>
    <lineage>
        <taxon>Bacteria</taxon>
        <taxon>Bacillati</taxon>
        <taxon>Actinomycetota</taxon>
        <taxon>Actinomycetes</taxon>
        <taxon>Pseudonocardiales</taxon>
        <taxon>Pseudonocardiaceae</taxon>
    </lineage>
</organism>
<gene>
    <name evidence="1" type="ORF">BU204_31920</name>
</gene>
<name>A0A1Q8C7H8_9PSEU</name>
<dbReference type="InterPro" id="IPR012964">
    <property type="entry name" value="DUF1702"/>
</dbReference>
<proteinExistence type="predicted"/>
<accession>A0A1Q8C7H8</accession>
<reference evidence="1 2" key="1">
    <citation type="submission" date="2016-12" db="EMBL/GenBank/DDBJ databases">
        <title>The draft genome sequence of Actinophytocola sp. 11-183.</title>
        <authorList>
            <person name="Wang W."/>
            <person name="Yuan L."/>
        </authorList>
    </citation>
    <scope>NUCLEOTIDE SEQUENCE [LARGE SCALE GENOMIC DNA]</scope>
    <source>
        <strain evidence="1 2">11-183</strain>
    </source>
</reference>
<dbReference type="AlphaFoldDB" id="A0A1Q8C7H8"/>
<dbReference type="OrthoDB" id="2530105at2"/>
<dbReference type="EMBL" id="MSIE01000077">
    <property type="protein sequence ID" value="OLF10325.1"/>
    <property type="molecule type" value="Genomic_DNA"/>
</dbReference>
<evidence type="ECO:0000313" key="2">
    <source>
        <dbReference type="Proteomes" id="UP000185596"/>
    </source>
</evidence>
<comment type="caution">
    <text evidence="1">The sequence shown here is derived from an EMBL/GenBank/DDBJ whole genome shotgun (WGS) entry which is preliminary data.</text>
</comment>
<keyword evidence="2" id="KW-1185">Reference proteome</keyword>
<dbReference type="STRING" id="1912961.BU204_31920"/>